<accession>A0A1J1GS18</accession>
<dbReference type="AlphaFoldDB" id="A0A1J1GS18"/>
<keyword evidence="2" id="KW-1185">Reference proteome</keyword>
<protein>
    <submittedName>
        <fullName evidence="1">Uncharacterized protein</fullName>
    </submittedName>
</protein>
<comment type="caution">
    <text evidence="1">The sequence shown here is derived from an EMBL/GenBank/DDBJ whole genome shotgun (WGS) entry which is preliminary data.</text>
</comment>
<dbReference type="RefSeq" id="XP_028526656.1">
    <property type="nucleotide sequence ID" value="XM_028675090.1"/>
</dbReference>
<dbReference type="OrthoDB" id="377101at2759"/>
<dbReference type="Proteomes" id="UP000220797">
    <property type="component" value="Unassembled WGS sequence"/>
</dbReference>
<name>A0A1J1GS18_PLAGA</name>
<evidence type="ECO:0000313" key="2">
    <source>
        <dbReference type="Proteomes" id="UP000220797"/>
    </source>
</evidence>
<reference evidence="1" key="1">
    <citation type="submission" date="2015-04" db="EMBL/GenBank/DDBJ databases">
        <authorList>
            <consortium name="Pathogen Informatics"/>
        </authorList>
    </citation>
    <scope>NUCLEOTIDE SEQUENCE [LARGE SCALE GENOMIC DNA]</scope>
    <source>
        <strain evidence="1">8A</strain>
    </source>
</reference>
<proteinExistence type="predicted"/>
<dbReference type="OMA" id="ICEYFAY"/>
<dbReference type="VEuPathDB" id="PlasmoDB:PGAL8A_00154400"/>
<gene>
    <name evidence="1" type="ORF">PGAL8A_00154400</name>
</gene>
<sequence>MKAGYTSIGNKIEKKISKKNEGNSNIKKFFFFQKKNGKNKFYGERFKLKINKKKEKNTSNLNAQNNTNNLQGIIDKSKSANTDEINEDNHLEEKSKINNEKKIKSIKINFNNHIKKSVSSKFYFEGDNNKLPKLSNNYSFKKTELFPKNKIELSMKNIKEISDSLKSENIYESDSYGKFFEINNEAKRELSEHVKTLIISKNDSNIDFKTKEIFSDDEESEYQNFNKLKTLYESAHATTRFFLTKIINSKEYIERNIPLYDDILNKNSESLFKKLDIFDEDEKVDNCEQGYDIVDSICEYFTYLMSLTLIK</sequence>
<dbReference type="GeneID" id="39730068"/>
<evidence type="ECO:0000313" key="1">
    <source>
        <dbReference type="EMBL" id="CRG93835.1"/>
    </source>
</evidence>
<organism evidence="1 2">
    <name type="scientific">Plasmodium gallinaceum</name>
    <dbReference type="NCBI Taxonomy" id="5849"/>
    <lineage>
        <taxon>Eukaryota</taxon>
        <taxon>Sar</taxon>
        <taxon>Alveolata</taxon>
        <taxon>Apicomplexa</taxon>
        <taxon>Aconoidasida</taxon>
        <taxon>Haemosporida</taxon>
        <taxon>Plasmodiidae</taxon>
        <taxon>Plasmodium</taxon>
        <taxon>Plasmodium (Haemamoeba)</taxon>
    </lineage>
</organism>
<dbReference type="EMBL" id="CVMV01000019">
    <property type="protein sequence ID" value="CRG93835.1"/>
    <property type="molecule type" value="Genomic_DNA"/>
</dbReference>